<sequence length="204" mass="22501">MMILTIAKGFIIGAGMIIPIGAQNSYILSRAINKNHHLIAATICILCDFALMSLGVFGGGALVASNEFLYQLITWAGVVFLTIYGGMFFRDFWQAQLGSVTEKRQLSTRKVVIFTTLAVTLLNPHVYLDTVVIIGSISGQFQEQEKWLFLFGTMLASLSWFYALSLAAARMSPWLSQDKVQRGINLMVALIMWLIAISLVISLG</sequence>
<comment type="caution">
    <text evidence="7">The sequence shown here is derived from an EMBL/GenBank/DDBJ whole genome shotgun (WGS) entry which is preliminary data.</text>
</comment>
<evidence type="ECO:0000256" key="3">
    <source>
        <dbReference type="ARBA" id="ARBA00022692"/>
    </source>
</evidence>
<feature type="transmembrane region" description="Helical" evidence="6">
    <location>
        <begin position="6"/>
        <end position="26"/>
    </location>
</feature>
<keyword evidence="3 6" id="KW-0812">Transmembrane</keyword>
<dbReference type="RefSeq" id="WP_169074521.1">
    <property type="nucleotide sequence ID" value="NZ_JABBXH010000002.1"/>
</dbReference>
<evidence type="ECO:0000256" key="4">
    <source>
        <dbReference type="ARBA" id="ARBA00022989"/>
    </source>
</evidence>
<keyword evidence="8" id="KW-1185">Reference proteome</keyword>
<comment type="subcellular location">
    <subcellularLocation>
        <location evidence="1">Cell membrane</location>
        <topology evidence="1">Multi-pass membrane protein</topology>
    </subcellularLocation>
</comment>
<dbReference type="AlphaFoldDB" id="A0A7Y0Q6H7"/>
<keyword evidence="4 6" id="KW-1133">Transmembrane helix</keyword>
<proteinExistence type="predicted"/>
<dbReference type="GO" id="GO:0015171">
    <property type="term" value="F:amino acid transmembrane transporter activity"/>
    <property type="evidence" value="ECO:0007669"/>
    <property type="project" value="TreeGrafter"/>
</dbReference>
<gene>
    <name evidence="7" type="ORF">HII17_06405</name>
</gene>
<evidence type="ECO:0000313" key="7">
    <source>
        <dbReference type="EMBL" id="NMP31191.1"/>
    </source>
</evidence>
<dbReference type="GO" id="GO:0005886">
    <property type="term" value="C:plasma membrane"/>
    <property type="evidence" value="ECO:0007669"/>
    <property type="project" value="UniProtKB-SubCell"/>
</dbReference>
<dbReference type="PANTHER" id="PTHR30086:SF20">
    <property type="entry name" value="ARGININE EXPORTER PROTEIN ARGO-RELATED"/>
    <property type="match status" value="1"/>
</dbReference>
<dbReference type="Pfam" id="PF01810">
    <property type="entry name" value="LysE"/>
    <property type="match status" value="1"/>
</dbReference>
<feature type="transmembrane region" description="Helical" evidence="6">
    <location>
        <begin position="147"/>
        <end position="171"/>
    </location>
</feature>
<evidence type="ECO:0000256" key="6">
    <source>
        <dbReference type="SAM" id="Phobius"/>
    </source>
</evidence>
<name>A0A7Y0Q6H7_9GAMM</name>
<evidence type="ECO:0000256" key="2">
    <source>
        <dbReference type="ARBA" id="ARBA00022475"/>
    </source>
</evidence>
<organism evidence="7 8">
    <name type="scientific">Thalassotalea algicola</name>
    <dbReference type="NCBI Taxonomy" id="2716224"/>
    <lineage>
        <taxon>Bacteria</taxon>
        <taxon>Pseudomonadati</taxon>
        <taxon>Pseudomonadota</taxon>
        <taxon>Gammaproteobacteria</taxon>
        <taxon>Alteromonadales</taxon>
        <taxon>Colwelliaceae</taxon>
        <taxon>Thalassotalea</taxon>
    </lineage>
</organism>
<feature type="transmembrane region" description="Helical" evidence="6">
    <location>
        <begin position="38"/>
        <end position="62"/>
    </location>
</feature>
<evidence type="ECO:0000256" key="5">
    <source>
        <dbReference type="ARBA" id="ARBA00023136"/>
    </source>
</evidence>
<dbReference type="InterPro" id="IPR001123">
    <property type="entry name" value="LeuE-type"/>
</dbReference>
<dbReference type="PANTHER" id="PTHR30086">
    <property type="entry name" value="ARGININE EXPORTER PROTEIN ARGO"/>
    <property type="match status" value="1"/>
</dbReference>
<keyword evidence="2" id="KW-1003">Cell membrane</keyword>
<evidence type="ECO:0000256" key="1">
    <source>
        <dbReference type="ARBA" id="ARBA00004651"/>
    </source>
</evidence>
<protein>
    <submittedName>
        <fullName evidence="7">Amino acid transporter</fullName>
    </submittedName>
</protein>
<evidence type="ECO:0000313" key="8">
    <source>
        <dbReference type="Proteomes" id="UP000568664"/>
    </source>
</evidence>
<keyword evidence="5 6" id="KW-0472">Membrane</keyword>
<reference evidence="7 8" key="1">
    <citation type="submission" date="2020-04" db="EMBL/GenBank/DDBJ databases">
        <title>Thalassotalea sp. M1531, isolated from the surface of marine red alga.</title>
        <authorList>
            <person name="Pang L."/>
            <person name="Lu D.-C."/>
        </authorList>
    </citation>
    <scope>NUCLEOTIDE SEQUENCE [LARGE SCALE GENOMIC DNA]</scope>
    <source>
        <strain evidence="7 8">M1531</strain>
    </source>
</reference>
<feature type="transmembrane region" description="Helical" evidence="6">
    <location>
        <begin position="183"/>
        <end position="203"/>
    </location>
</feature>
<dbReference type="Proteomes" id="UP000568664">
    <property type="component" value="Unassembled WGS sequence"/>
</dbReference>
<feature type="transmembrane region" description="Helical" evidence="6">
    <location>
        <begin position="110"/>
        <end position="127"/>
    </location>
</feature>
<accession>A0A7Y0Q6H7</accession>
<feature type="transmembrane region" description="Helical" evidence="6">
    <location>
        <begin position="68"/>
        <end position="89"/>
    </location>
</feature>
<dbReference type="EMBL" id="JABBXH010000002">
    <property type="protein sequence ID" value="NMP31191.1"/>
    <property type="molecule type" value="Genomic_DNA"/>
</dbReference>